<dbReference type="InterPro" id="IPR036864">
    <property type="entry name" value="Zn2-C6_fun-type_DNA-bd_sf"/>
</dbReference>
<evidence type="ECO:0000256" key="3">
    <source>
        <dbReference type="ARBA" id="ARBA00022833"/>
    </source>
</evidence>
<evidence type="ECO:0000256" key="6">
    <source>
        <dbReference type="ARBA" id="ARBA00023163"/>
    </source>
</evidence>
<keyword evidence="11" id="KW-1185">Reference proteome</keyword>
<dbReference type="PROSITE" id="PS00463">
    <property type="entry name" value="ZN2_CY6_FUNGAL_1"/>
    <property type="match status" value="1"/>
</dbReference>
<dbReference type="InterPro" id="IPR001138">
    <property type="entry name" value="Zn2Cys6_DnaBD"/>
</dbReference>
<feature type="domain" description="Zn(2)-C6 fungal-type" evidence="9">
    <location>
        <begin position="18"/>
        <end position="54"/>
    </location>
</feature>
<organism evidence="10 11">
    <name type="scientific">Cryptococcus gattii EJB2</name>
    <dbReference type="NCBI Taxonomy" id="1296103"/>
    <lineage>
        <taxon>Eukaryota</taxon>
        <taxon>Fungi</taxon>
        <taxon>Dikarya</taxon>
        <taxon>Basidiomycota</taxon>
        <taxon>Agaricomycotina</taxon>
        <taxon>Tremellomycetes</taxon>
        <taxon>Tremellales</taxon>
        <taxon>Cryptococcaceae</taxon>
        <taxon>Cryptococcus</taxon>
        <taxon>Cryptococcus gattii species complex</taxon>
    </lineage>
</organism>
<feature type="region of interest" description="Disordered" evidence="8">
    <location>
        <begin position="569"/>
        <end position="590"/>
    </location>
</feature>
<keyword evidence="4" id="KW-0805">Transcription regulation</keyword>
<keyword evidence="7" id="KW-0539">Nucleus</keyword>
<dbReference type="Proteomes" id="UP000054272">
    <property type="component" value="Unassembled WGS sequence"/>
</dbReference>
<comment type="subcellular location">
    <subcellularLocation>
        <location evidence="1">Nucleus</location>
    </subcellularLocation>
</comment>
<dbReference type="Pfam" id="PF04082">
    <property type="entry name" value="Fungal_trans"/>
    <property type="match status" value="1"/>
</dbReference>
<dbReference type="PANTHER" id="PTHR31313">
    <property type="entry name" value="TY1 ENHANCER ACTIVATOR"/>
    <property type="match status" value="1"/>
</dbReference>
<feature type="region of interest" description="Disordered" evidence="8">
    <location>
        <begin position="63"/>
        <end position="127"/>
    </location>
</feature>
<dbReference type="CDD" id="cd00067">
    <property type="entry name" value="GAL4"/>
    <property type="match status" value="1"/>
</dbReference>
<protein>
    <recommendedName>
        <fullName evidence="9">Zn(2)-C6 fungal-type domain-containing protein</fullName>
    </recommendedName>
</protein>
<evidence type="ECO:0000256" key="1">
    <source>
        <dbReference type="ARBA" id="ARBA00004123"/>
    </source>
</evidence>
<keyword evidence="6" id="KW-0804">Transcription</keyword>
<feature type="compositionally biased region" description="Polar residues" evidence="8">
    <location>
        <begin position="70"/>
        <end position="81"/>
    </location>
</feature>
<dbReference type="CDD" id="cd12148">
    <property type="entry name" value="fungal_TF_MHR"/>
    <property type="match status" value="1"/>
</dbReference>
<dbReference type="SMART" id="SM00906">
    <property type="entry name" value="Fungal_trans"/>
    <property type="match status" value="1"/>
</dbReference>
<name>A0ABR5BZF2_9TREE</name>
<keyword evidence="5" id="KW-0238">DNA-binding</keyword>
<dbReference type="PROSITE" id="PS50048">
    <property type="entry name" value="ZN2_CY6_FUNGAL_2"/>
    <property type="match status" value="1"/>
</dbReference>
<sequence>MAEDDAFQMSSRKRSSRACDSCKVRRSKCEDIREIPGVGPACKACREENQECLYTLPVRKRGPARGFKNHINQTSQDADGSQQNQPQPQPQPSDFAEASNYYEQDRATPENSGSHSPASLAGSSGRPHIPLRQREPFFGIPTNMVDQLLAVYFTHVHNVWPLICKPVFNPHHTSAHLLLSMLAVAICVAPEAAVGPFNSETLFVMAERALLQRRMELRVDIIQSFVLMSLRQTGCGDKMSAAIYANRASTMAFTMGLHLDPGTPPFGSDQAKSALTYEHDTRARVYWNCYVLDKVIAEETGRPFILPYRRSSIPFPNINEVDELEAWPPLPMSSAPLPQSVRHVDPKRSYVMSCFVWTCRMAMLVEEILDLEMEGPNLLGSSEWWDRQFAEEAGQRRDLNQERERIARQLSLWKQSLPSWLDVDTKSESSPLPHHVVGVTWYHTSRILLYSRFLGRHPIASSPMAGEEDTKAFHAICSDAAQAVIDLLSMLDKHRLLQQVSSDIIHLLSLTTLFEAYDSVSSDPALANRAKINFSQCCLWLREFSSSWASASAHRVFFEGLIRGGLHLSSPEDDQQGAESENTGQIEPPPLIEDGLRAVRQQFTSSDTLQAYTIPTLMENPTDLAPINLFQLPQYYWNHLSVNDSDGMQFSDSFTPGRNSTNPVGDSEPGHLLGLSPMTLLNHLPSEPAASVSTNPNARMRWDTQPSGEARRTGIVESMKNGRVEGGHLVNPTNESDQNAIYSALMTYMVDALKGGS</sequence>
<keyword evidence="2" id="KW-0479">Metal-binding</keyword>
<feature type="region of interest" description="Disordered" evidence="8">
    <location>
        <begin position="689"/>
        <end position="710"/>
    </location>
</feature>
<reference evidence="10 11" key="1">
    <citation type="submission" date="2015-01" db="EMBL/GenBank/DDBJ databases">
        <title>The Genome Sequence of Cryptococcus gattii EJB2.</title>
        <authorList>
            <consortium name="The Broad Institute Genomics Platform"/>
            <person name="Cuomo C."/>
            <person name="Litvintseva A."/>
            <person name="Chen Y."/>
            <person name="Heitman J."/>
            <person name="Sun S."/>
            <person name="Springer D."/>
            <person name="Dromer F."/>
            <person name="Young S."/>
            <person name="Zeng Q."/>
            <person name="Gargeya S."/>
            <person name="Abouelleil A."/>
            <person name="Alvarado L."/>
            <person name="Chapman S.B."/>
            <person name="Gainer-Dewar J."/>
            <person name="Goldberg J."/>
            <person name="Griggs A."/>
            <person name="Gujja S."/>
            <person name="Hansen M."/>
            <person name="Howarth C."/>
            <person name="Imamovic A."/>
            <person name="Larimer J."/>
            <person name="Murphy C."/>
            <person name="Naylor J."/>
            <person name="Pearson M."/>
            <person name="Priest M."/>
            <person name="Roberts A."/>
            <person name="Saif S."/>
            <person name="Shea T."/>
            <person name="Sykes S."/>
            <person name="Wortman J."/>
            <person name="Nusbaum C."/>
            <person name="Birren B."/>
        </authorList>
    </citation>
    <scope>NUCLEOTIDE SEQUENCE [LARGE SCALE GENOMIC DNA]</scope>
    <source>
        <strain evidence="10 11">EJB2</strain>
    </source>
</reference>
<evidence type="ECO:0000313" key="11">
    <source>
        <dbReference type="Proteomes" id="UP000054272"/>
    </source>
</evidence>
<evidence type="ECO:0000313" key="10">
    <source>
        <dbReference type="EMBL" id="KIR81006.1"/>
    </source>
</evidence>
<evidence type="ECO:0000256" key="7">
    <source>
        <dbReference type="ARBA" id="ARBA00023242"/>
    </source>
</evidence>
<dbReference type="InterPro" id="IPR051615">
    <property type="entry name" value="Transcr_Regulatory_Elem"/>
</dbReference>
<dbReference type="InterPro" id="IPR007219">
    <property type="entry name" value="XnlR_reg_dom"/>
</dbReference>
<gene>
    <name evidence="10" type="ORF">I306_01943</name>
</gene>
<evidence type="ECO:0000256" key="2">
    <source>
        <dbReference type="ARBA" id="ARBA00022723"/>
    </source>
</evidence>
<evidence type="ECO:0000256" key="5">
    <source>
        <dbReference type="ARBA" id="ARBA00023125"/>
    </source>
</evidence>
<dbReference type="PANTHER" id="PTHR31313:SF78">
    <property type="entry name" value="TRANSCRIPTION FACTOR DOMAIN-CONTAINING PROTEIN"/>
    <property type="match status" value="1"/>
</dbReference>
<accession>A0ABR5BZF2</accession>
<keyword evidence="3" id="KW-0862">Zinc</keyword>
<dbReference type="EMBL" id="KN848618">
    <property type="protein sequence ID" value="KIR81006.1"/>
    <property type="molecule type" value="Genomic_DNA"/>
</dbReference>
<proteinExistence type="predicted"/>
<dbReference type="SMART" id="SM00066">
    <property type="entry name" value="GAL4"/>
    <property type="match status" value="1"/>
</dbReference>
<evidence type="ECO:0000256" key="4">
    <source>
        <dbReference type="ARBA" id="ARBA00023015"/>
    </source>
</evidence>
<dbReference type="Gene3D" id="4.10.240.10">
    <property type="entry name" value="Zn(2)-C6 fungal-type DNA-binding domain"/>
    <property type="match status" value="1"/>
</dbReference>
<evidence type="ECO:0000256" key="8">
    <source>
        <dbReference type="SAM" id="MobiDB-lite"/>
    </source>
</evidence>
<dbReference type="SUPFAM" id="SSF57701">
    <property type="entry name" value="Zn2/Cys6 DNA-binding domain"/>
    <property type="match status" value="1"/>
</dbReference>
<evidence type="ECO:0000259" key="9">
    <source>
        <dbReference type="PROSITE" id="PS50048"/>
    </source>
</evidence>